<dbReference type="InterPro" id="IPR015931">
    <property type="entry name" value="Acnase/IPM_dHydase_lsu_aba_1/3"/>
</dbReference>
<dbReference type="GO" id="GO:0003994">
    <property type="term" value="F:aconitate hydratase activity"/>
    <property type="evidence" value="ECO:0007669"/>
    <property type="project" value="InterPro"/>
</dbReference>
<evidence type="ECO:0000256" key="7">
    <source>
        <dbReference type="ARBA" id="ARBA00023014"/>
    </source>
</evidence>
<comment type="caution">
    <text evidence="16">The sequence shown here is derived from an EMBL/GenBank/DDBJ whole genome shotgun (WGS) entry which is preliminary data.</text>
</comment>
<dbReference type="Gene3D" id="3.30.499.10">
    <property type="entry name" value="Aconitase, domain 3"/>
    <property type="match status" value="2"/>
</dbReference>
<dbReference type="EMBL" id="PYFQ01000001">
    <property type="protein sequence ID" value="PSK41509.1"/>
    <property type="molecule type" value="Genomic_DNA"/>
</dbReference>
<dbReference type="InterPro" id="IPR036028">
    <property type="entry name" value="SH3-like_dom_sf"/>
</dbReference>
<dbReference type="Pfam" id="PF00618">
    <property type="entry name" value="RasGEF_N"/>
    <property type="match status" value="1"/>
</dbReference>
<dbReference type="SMART" id="SM00147">
    <property type="entry name" value="RasGEF"/>
    <property type="match status" value="1"/>
</dbReference>
<keyword evidence="5" id="KW-0809">Transit peptide</keyword>
<dbReference type="SUPFAM" id="SSF52016">
    <property type="entry name" value="LeuD/IlvD-like"/>
    <property type="match status" value="1"/>
</dbReference>
<dbReference type="Gene3D" id="3.20.19.10">
    <property type="entry name" value="Aconitase, domain 4"/>
    <property type="match status" value="1"/>
</dbReference>
<dbReference type="GO" id="GO:0046872">
    <property type="term" value="F:metal ion binding"/>
    <property type="evidence" value="ECO:0007669"/>
    <property type="project" value="UniProtKB-KW"/>
</dbReference>
<dbReference type="PROSITE" id="PS50002">
    <property type="entry name" value="SH3"/>
    <property type="match status" value="1"/>
</dbReference>
<dbReference type="PROSITE" id="PS01244">
    <property type="entry name" value="ACONITASE_2"/>
    <property type="match status" value="1"/>
</dbReference>
<dbReference type="PANTHER" id="PTHR43160:SF2">
    <property type="entry name" value="HOMOCITRATE DEHYDRATASE, MITOCHONDRIAL"/>
    <property type="match status" value="1"/>
</dbReference>
<dbReference type="InterPro" id="IPR018136">
    <property type="entry name" value="Aconitase_4Fe-4S_BS"/>
</dbReference>
<dbReference type="InterPro" id="IPR006248">
    <property type="entry name" value="Aconitase_mito-like"/>
</dbReference>
<evidence type="ECO:0000256" key="8">
    <source>
        <dbReference type="ARBA" id="ARBA00023128"/>
    </source>
</evidence>
<keyword evidence="7" id="KW-0411">Iron-sulfur</keyword>
<organism evidence="16 17">
    <name type="scientific">Candidozyma pseudohaemuli</name>
    <dbReference type="NCBI Taxonomy" id="418784"/>
    <lineage>
        <taxon>Eukaryota</taxon>
        <taxon>Fungi</taxon>
        <taxon>Dikarya</taxon>
        <taxon>Ascomycota</taxon>
        <taxon>Saccharomycotina</taxon>
        <taxon>Pichiomycetes</taxon>
        <taxon>Metschnikowiaceae</taxon>
        <taxon>Candidozyma</taxon>
    </lineage>
</organism>
<dbReference type="Gene3D" id="3.40.1060.10">
    <property type="entry name" value="Aconitase, Domain 2"/>
    <property type="match status" value="1"/>
</dbReference>
<dbReference type="VEuPathDB" id="FungiDB:C7M61_001192"/>
<feature type="compositionally biased region" description="Low complexity" evidence="12">
    <location>
        <begin position="241"/>
        <end position="251"/>
    </location>
</feature>
<keyword evidence="9" id="KW-0456">Lyase</keyword>
<evidence type="ECO:0000256" key="5">
    <source>
        <dbReference type="ARBA" id="ARBA00022946"/>
    </source>
</evidence>
<feature type="compositionally biased region" description="Acidic residues" evidence="12">
    <location>
        <begin position="29"/>
        <end position="40"/>
    </location>
</feature>
<evidence type="ECO:0000256" key="9">
    <source>
        <dbReference type="ARBA" id="ARBA00023239"/>
    </source>
</evidence>
<evidence type="ECO:0000259" key="15">
    <source>
        <dbReference type="PROSITE" id="PS50212"/>
    </source>
</evidence>
<evidence type="ECO:0000256" key="11">
    <source>
        <dbReference type="PROSITE-ProRule" id="PRU00192"/>
    </source>
</evidence>
<dbReference type="PROSITE" id="PS50212">
    <property type="entry name" value="RASGEF_NTER"/>
    <property type="match status" value="1"/>
</dbReference>
<dbReference type="InterPro" id="IPR001895">
    <property type="entry name" value="RASGEF_cat_dom"/>
</dbReference>
<dbReference type="SUPFAM" id="SSF53732">
    <property type="entry name" value="Aconitase iron-sulfur domain"/>
    <property type="match status" value="1"/>
</dbReference>
<dbReference type="Gene3D" id="1.10.840.10">
    <property type="entry name" value="Ras guanine-nucleotide exchange factors catalytic domain"/>
    <property type="match status" value="1"/>
</dbReference>
<dbReference type="PRINTS" id="PR00415">
    <property type="entry name" value="ACONITASE"/>
</dbReference>
<dbReference type="RefSeq" id="XP_024716208.1">
    <property type="nucleotide sequence ID" value="XM_024856609.1"/>
</dbReference>
<feature type="domain" description="N-terminal Ras-GEF" evidence="15">
    <location>
        <begin position="829"/>
        <end position="957"/>
    </location>
</feature>
<evidence type="ECO:0000259" key="13">
    <source>
        <dbReference type="PROSITE" id="PS50002"/>
    </source>
</evidence>
<dbReference type="GO" id="GO:0005085">
    <property type="term" value="F:guanyl-nucleotide exchange factor activity"/>
    <property type="evidence" value="ECO:0007669"/>
    <property type="project" value="UniProtKB-KW"/>
</dbReference>
<feature type="region of interest" description="Disordered" evidence="12">
    <location>
        <begin position="91"/>
        <end position="137"/>
    </location>
</feature>
<feature type="compositionally biased region" description="Polar residues" evidence="12">
    <location>
        <begin position="91"/>
        <end position="107"/>
    </location>
</feature>
<sequence length="2180" mass="242536">MSQPHFSVSLSVYSPVESQRQSTFPNDPVIEEENEDEIDQSSELFGSDFNEEASQGSYHQQAADGNSIMPDTSSQTFRSYYTATNGSEPSFSSINNSLLKQDSNDNTAEAIPGSIDPDETPRLNSEMHGNNDSIFDKTPVLNTNGFFEAQNANGSKSTARSSASQLQLPQKFKRLSVTLLQTGSNVSRESHIFHNNFSSNAHKAQAQNQDRTSRTSLLYKKIHEKTDSLPAPSTPTDEDTSVLSTSSNLSSAPMRADVLTDPDLSQDDVPPRGDLQAAAKLQKPAGGLNIIYGESENGAANDSGVDVLSDRIDPSRWSAASSTTEDEDMSSLFIRALHSFDATQSQLESENSVCLSFEKNDIAFVHTIDDSGWGEVILIETLERGWVPMNYFAMAITPQDATQGEEVDSDEIKFSHFMFPLLNACGRFLSNPLSRNGPNGKTFSNKHLNDIKDGVRCLLDETDCLSRSSEIIVKKPVVRKARKAFMYDWWELMKKAAEYKGTTNFDKVEILTLFVLLVIRRGVYFFDVWLTESKDIIQKEAEKRLRNDINTYPLLRTPPLAKQRVTEIKGILYSYLSLIMGRLDLIEHNPQGCELLEKISCHILLLLSELLFISKTGLEYTSSKSTELDASMDAFMSFGDQLVTCVKVLINKTVGADQASRAFSGESSQNQDYTFTAEGIRLRQVAARTIKAINTSVRSINELFDNVGDFKLSSERSYPDYLKMRIDPVDFIRQCSVGMVQSHSLKNKDLRVMKKKNGRSTNRYSMFRSGKAGGLGMTPNGVDLLHKVMLLDTDDTPFDATTAEFQPFISKDSGKNKAYTIKDELLVDANGTLLGASFKGLIYTLTNEDSPPQYFFISGFFICLRSFASGIDLLEGLISRFEESEGEQDNSDALLEVRLKKRRRLIIAIFKIWMESFWSYESDSPLLCTLINFFNEGIYPHLPLDAMKLIELAAKLSIKDSKGKDKRQLVERHITLKKFERKDSGADLRDLEDTSRYSIIEDNELSRISSSSSIASSLKSMTLGLSLSGLNPSSGTLLSKTQQATVETTVMKFREVLGDAWCPRHFVESAVLHTIPLKPMLSTWFNLCEEKWELDQYRPNLLDFQVLEFSNQLTLIESEIYCSIKSSELLNENYTAKKAHLKLANNVRQSLLFTNCLSGYVLESILQPGLTDKQRVNHVKQWLKVGFSCYEMRNFNSMVAIITSLQSHLITRVKRIWEELPQKYTHLYEYLCNVAHPQNNFSVYREKLRFFLENGEYNYPVVPYFSLFLQDLTFVTDGNPNYRKANTFLNQKLINIDKHLKLTRVIADIESLQIRYVEEDGSRRRSRFSLNLGKNTTADLKIVSNPALQELVLLEFFKIAQLNKGEEDRAWNKHKTMLATRSSIIVSRRLSVRTLATNADLAASFSVPPEYQARTPPYAKLISNLGEVKKLVNNKPLTLAEKILYSHLVDPHDSLATCNGDLSNIRGQQYLKLHPDRVAMQDASAQTALLQFMTTGMSSTAVPASIHCDHLIVGKDGADSDLTSSIATNKEVFDFLQSCGEKYGIQFWGPGSGIIHQIVLENFSVPGLMMLGTDSHTPNAGGLGAIAIGVGGADAVDGLTGTPWELKAPKILGVKLTGKMNGWTSPKDVITHLAGILTVRGGTGYIVEYFGEGVENLSCTGMATICNMGAEIGATTSTFPYQDAHRRYLIQTNRGPISQAADVALHKYGFLKADEGAEYDKVIEIDLNTLEPHINGPFTPDLSTAISDFGTKAKSDGWPSEVSAGLIGSCTNSSYQDMSRAVSIITQAEKAGLKPKIPFFVTPGSEQIRATIERDGLTNIFERNGAIVLANACGPCIGQWDRSDVPKTSTSSNAIFTSFNRNFRARNDGNRNTMNFLTSPDIVTAMIYSGDMNYNPLTDSIKTDDGQEFKFEPPQGVELPGDGFIKGREEFYPDPDPQPKPEVEVNVSPDSDRLQILEPFEPWSGEELSTTVLLKVEGKCTTDHISAAGSWLKYKGHLENISYNTLIGAVNKETGEVNTAYDLNGDSYGIPELMFKWKEDKRPWIVVAEHNYGEGSAREHAAMSPRFTGGSIILVKSFARIHETNLKKQGMLPLTFADEADYDKIVAGDQLTTVDLRDMVAKDGNNGGTLRVKVTKRDGSGEFEILCKHTMSKDQIDFFKAGSAINHIGNLKKQQEANAA</sequence>
<dbReference type="InterPro" id="IPR001452">
    <property type="entry name" value="SH3_domain"/>
</dbReference>
<dbReference type="GO" id="GO:0005829">
    <property type="term" value="C:cytosol"/>
    <property type="evidence" value="ECO:0007669"/>
    <property type="project" value="TreeGrafter"/>
</dbReference>
<dbReference type="PANTHER" id="PTHR43160">
    <property type="entry name" value="ACONITATE HYDRATASE B"/>
    <property type="match status" value="1"/>
</dbReference>
<feature type="compositionally biased region" description="Polar residues" evidence="12">
    <location>
        <begin position="52"/>
        <end position="73"/>
    </location>
</feature>
<dbReference type="GeneID" id="36564583"/>
<evidence type="ECO:0000256" key="3">
    <source>
        <dbReference type="ARBA" id="ARBA00022485"/>
    </source>
</evidence>
<dbReference type="InterPro" id="IPR015932">
    <property type="entry name" value="Aconitase_dom2"/>
</dbReference>
<dbReference type="SUPFAM" id="SSF50044">
    <property type="entry name" value="SH3-domain"/>
    <property type="match status" value="1"/>
</dbReference>
<dbReference type="GO" id="GO:0007264">
    <property type="term" value="P:small GTPase-mediated signal transduction"/>
    <property type="evidence" value="ECO:0007669"/>
    <property type="project" value="InterPro"/>
</dbReference>
<dbReference type="FunFam" id="3.20.19.10:FF:000002">
    <property type="entry name" value="Aconitate hydratase, mitochondrial"/>
    <property type="match status" value="1"/>
</dbReference>
<feature type="domain" description="SH3" evidence="13">
    <location>
        <begin position="329"/>
        <end position="397"/>
    </location>
</feature>
<dbReference type="GO" id="GO:0005739">
    <property type="term" value="C:mitochondrion"/>
    <property type="evidence" value="ECO:0007669"/>
    <property type="project" value="UniProtKB-SubCell"/>
</dbReference>
<name>A0A2P7YZW6_9ASCO</name>
<dbReference type="InterPro" id="IPR000573">
    <property type="entry name" value="AconitaseA/IPMdHydase_ssu_swvl"/>
</dbReference>
<keyword evidence="8" id="KW-0496">Mitochondrion</keyword>
<dbReference type="FunFam" id="3.40.1060.10:FF:000001">
    <property type="entry name" value="Aconitate hydratase, mitochondrial"/>
    <property type="match status" value="1"/>
</dbReference>
<keyword evidence="3" id="KW-0004">4Fe-4S</keyword>
<evidence type="ECO:0000313" key="17">
    <source>
        <dbReference type="Proteomes" id="UP000241107"/>
    </source>
</evidence>
<keyword evidence="4" id="KW-0479">Metal-binding</keyword>
<dbReference type="InterPro" id="IPR000651">
    <property type="entry name" value="Ras-like_Gua-exchang_fac_N"/>
</dbReference>
<feature type="compositionally biased region" description="Polar residues" evidence="12">
    <location>
        <begin position="1"/>
        <end position="25"/>
    </location>
</feature>
<keyword evidence="2 11" id="KW-0728">SH3 domain</keyword>
<keyword evidence="17" id="KW-1185">Reference proteome</keyword>
<dbReference type="OrthoDB" id="546434at2759"/>
<dbReference type="SMART" id="SM00326">
    <property type="entry name" value="SH3"/>
    <property type="match status" value="1"/>
</dbReference>
<evidence type="ECO:0000256" key="2">
    <source>
        <dbReference type="ARBA" id="ARBA00022443"/>
    </source>
</evidence>
<dbReference type="CDD" id="cd06224">
    <property type="entry name" value="REM"/>
    <property type="match status" value="1"/>
</dbReference>
<proteinExistence type="predicted"/>
<dbReference type="Pfam" id="PF00330">
    <property type="entry name" value="Aconitase"/>
    <property type="match status" value="1"/>
</dbReference>
<feature type="region of interest" description="Disordered" evidence="12">
    <location>
        <begin position="223"/>
        <end position="272"/>
    </location>
</feature>
<evidence type="ECO:0000256" key="4">
    <source>
        <dbReference type="ARBA" id="ARBA00022723"/>
    </source>
</evidence>
<dbReference type="Gene3D" id="1.20.870.10">
    <property type="entry name" value="Son of sevenless (SoS) protein Chain: S domain 1"/>
    <property type="match status" value="1"/>
</dbReference>
<accession>A0A2P7YZW6</accession>
<evidence type="ECO:0000259" key="14">
    <source>
        <dbReference type="PROSITE" id="PS50009"/>
    </source>
</evidence>
<dbReference type="FunFam" id="3.30.499.10:FF:000004">
    <property type="entry name" value="Aconitate hydratase, mitochondrial"/>
    <property type="match status" value="1"/>
</dbReference>
<dbReference type="NCBIfam" id="NF005558">
    <property type="entry name" value="PRK07229.1"/>
    <property type="match status" value="1"/>
</dbReference>
<evidence type="ECO:0000256" key="12">
    <source>
        <dbReference type="SAM" id="MobiDB-lite"/>
    </source>
</evidence>
<dbReference type="PROSITE" id="PS50009">
    <property type="entry name" value="RASGEF_CAT"/>
    <property type="match status" value="1"/>
</dbReference>
<dbReference type="Proteomes" id="UP000241107">
    <property type="component" value="Unassembled WGS sequence"/>
</dbReference>
<reference evidence="16 17" key="1">
    <citation type="submission" date="2018-03" db="EMBL/GenBank/DDBJ databases">
        <title>Candida pseudohaemulonii genome assembly and annotation.</title>
        <authorList>
            <person name="Munoz J.F."/>
            <person name="Gade L.G."/>
            <person name="Chow N.A."/>
            <person name="Litvintseva A.P."/>
            <person name="Loparev V.N."/>
            <person name="Cuomo C.A."/>
        </authorList>
    </citation>
    <scope>NUCLEOTIDE SEQUENCE [LARGE SCALE GENOMIC DNA]</scope>
    <source>
        <strain evidence="16 17">B12108</strain>
    </source>
</reference>
<keyword evidence="6" id="KW-0408">Iron</keyword>
<dbReference type="InterPro" id="IPR015928">
    <property type="entry name" value="Aconitase/3IPM_dehydase_swvl"/>
</dbReference>
<dbReference type="InterPro" id="IPR036008">
    <property type="entry name" value="Aconitase_4Fe-4S_dom"/>
</dbReference>
<dbReference type="Pfam" id="PF00694">
    <property type="entry name" value="Aconitase_C"/>
    <property type="match status" value="1"/>
</dbReference>
<dbReference type="InterPro" id="IPR001030">
    <property type="entry name" value="Acoase/IPM_deHydtase_lsu_aba"/>
</dbReference>
<protein>
    <submittedName>
        <fullName evidence="16">Homocitrate dehydratase, mitochondrial</fullName>
    </submittedName>
</protein>
<feature type="domain" description="Ras-GEF" evidence="14">
    <location>
        <begin position="1105"/>
        <end position="1347"/>
    </location>
</feature>
<dbReference type="Gene3D" id="2.30.30.40">
    <property type="entry name" value="SH3 Domains"/>
    <property type="match status" value="1"/>
</dbReference>
<dbReference type="InterPro" id="IPR023578">
    <property type="entry name" value="Ras_GEF_dom_sf"/>
</dbReference>
<dbReference type="InterPro" id="IPR050926">
    <property type="entry name" value="Aconitase/IPM_isomerase"/>
</dbReference>
<gene>
    <name evidence="16" type="ORF">C7M61_001192</name>
</gene>
<dbReference type="GO" id="GO:0006099">
    <property type="term" value="P:tricarboxylic acid cycle"/>
    <property type="evidence" value="ECO:0007669"/>
    <property type="project" value="InterPro"/>
</dbReference>
<dbReference type="InterPro" id="IPR036964">
    <property type="entry name" value="RASGEF_cat_dom_sf"/>
</dbReference>
<evidence type="ECO:0000256" key="1">
    <source>
        <dbReference type="ARBA" id="ARBA00004173"/>
    </source>
</evidence>
<feature type="region of interest" description="Disordered" evidence="12">
    <location>
        <begin position="1"/>
        <end position="73"/>
    </location>
</feature>
<dbReference type="FunFam" id="3.30.499.10:FF:000003">
    <property type="entry name" value="Aconitate hydratase, mitochondrial"/>
    <property type="match status" value="1"/>
</dbReference>
<evidence type="ECO:0000313" key="16">
    <source>
        <dbReference type="EMBL" id="PSK41509.1"/>
    </source>
</evidence>
<evidence type="ECO:0000256" key="6">
    <source>
        <dbReference type="ARBA" id="ARBA00023004"/>
    </source>
</evidence>
<dbReference type="GO" id="GO:0051539">
    <property type="term" value="F:4 iron, 4 sulfur cluster binding"/>
    <property type="evidence" value="ECO:0007669"/>
    <property type="project" value="UniProtKB-KW"/>
</dbReference>
<dbReference type="PROSITE" id="PS00450">
    <property type="entry name" value="ACONITASE_1"/>
    <property type="match status" value="1"/>
</dbReference>
<dbReference type="STRING" id="418784.A0A2P7YZW6"/>
<evidence type="ECO:0000256" key="10">
    <source>
        <dbReference type="PROSITE-ProRule" id="PRU00168"/>
    </source>
</evidence>
<keyword evidence="10" id="KW-0344">Guanine-nucleotide releasing factor</keyword>
<dbReference type="NCBIfam" id="TIGR01340">
    <property type="entry name" value="aconitase_mito"/>
    <property type="match status" value="1"/>
</dbReference>
<comment type="subcellular location">
    <subcellularLocation>
        <location evidence="1">Mitochondrion</location>
    </subcellularLocation>
</comment>
<dbReference type="Pfam" id="PF00617">
    <property type="entry name" value="RasGEF"/>
    <property type="match status" value="1"/>
</dbReference>
<dbReference type="SUPFAM" id="SSF48366">
    <property type="entry name" value="Ras GEF"/>
    <property type="match status" value="1"/>
</dbReference>